<keyword evidence="3" id="KW-1185">Reference proteome</keyword>
<proteinExistence type="predicted"/>
<feature type="region of interest" description="Disordered" evidence="1">
    <location>
        <begin position="38"/>
        <end position="61"/>
    </location>
</feature>
<dbReference type="Pfam" id="PF13540">
    <property type="entry name" value="RCC1_2"/>
    <property type="match status" value="1"/>
</dbReference>
<organism evidence="2 3">
    <name type="scientific">Nannocystis pusilla</name>
    <dbReference type="NCBI Taxonomy" id="889268"/>
    <lineage>
        <taxon>Bacteria</taxon>
        <taxon>Pseudomonadati</taxon>
        <taxon>Myxococcota</taxon>
        <taxon>Polyangia</taxon>
        <taxon>Nannocystales</taxon>
        <taxon>Nannocystaceae</taxon>
        <taxon>Nannocystis</taxon>
    </lineage>
</organism>
<dbReference type="SUPFAM" id="SSF50985">
    <property type="entry name" value="RCC1/BLIP-II"/>
    <property type="match status" value="1"/>
</dbReference>
<feature type="compositionally biased region" description="Low complexity" evidence="1">
    <location>
        <begin position="39"/>
        <end position="61"/>
    </location>
</feature>
<dbReference type="EMBL" id="JAPNKE010000002">
    <property type="protein sequence ID" value="MCY1014040.1"/>
    <property type="molecule type" value="Genomic_DNA"/>
</dbReference>
<dbReference type="Proteomes" id="UP001150924">
    <property type="component" value="Unassembled WGS sequence"/>
</dbReference>
<accession>A0A9X3F2C0</accession>
<dbReference type="AlphaFoldDB" id="A0A9X3F2C0"/>
<reference evidence="2" key="1">
    <citation type="submission" date="2022-11" db="EMBL/GenBank/DDBJ databases">
        <title>Minimal conservation of predation-associated metabolite biosynthetic gene clusters underscores biosynthetic potential of Myxococcota including descriptions for ten novel species: Archangium lansinium sp. nov., Myxococcus landrumus sp. nov., Nannocystis bai.</title>
        <authorList>
            <person name="Ahearne A."/>
            <person name="Stevens C."/>
            <person name="Phillips K."/>
        </authorList>
    </citation>
    <scope>NUCLEOTIDE SEQUENCE</scope>
    <source>
        <strain evidence="2">Na p29</strain>
    </source>
</reference>
<dbReference type="InterPro" id="IPR009091">
    <property type="entry name" value="RCC1/BLIP-II"/>
</dbReference>
<evidence type="ECO:0000313" key="2">
    <source>
        <dbReference type="EMBL" id="MCY1014040.1"/>
    </source>
</evidence>
<dbReference type="Gene3D" id="2.130.10.30">
    <property type="entry name" value="Regulator of chromosome condensation 1/beta-lactamase-inhibitor protein II"/>
    <property type="match status" value="1"/>
</dbReference>
<name>A0A9X3F2C0_9BACT</name>
<feature type="compositionally biased region" description="Basic residues" evidence="1">
    <location>
        <begin position="99"/>
        <end position="113"/>
    </location>
</feature>
<feature type="region of interest" description="Disordered" evidence="1">
    <location>
        <begin position="95"/>
        <end position="121"/>
    </location>
</feature>
<comment type="caution">
    <text evidence="2">The sequence shown here is derived from an EMBL/GenBank/DDBJ whole genome shotgun (WGS) entry which is preliminary data.</text>
</comment>
<gene>
    <name evidence="2" type="ORF">OV079_52680</name>
</gene>
<sequence length="121" mass="12479">MNADNEMLPVAVPEFADVLTVAASGNLSLGLANDAALGPGARTSAASSASATTPTAPAPTLVPGLPPVRAISAGLAHSVILDDNGGVWAFGLNSFGQRQGRRRQRHQQRRPPARRPALIRP</sequence>
<dbReference type="RefSeq" id="WP_267778252.1">
    <property type="nucleotide sequence ID" value="NZ_JAPNKE010000002.1"/>
</dbReference>
<evidence type="ECO:0000256" key="1">
    <source>
        <dbReference type="SAM" id="MobiDB-lite"/>
    </source>
</evidence>
<protein>
    <submittedName>
        <fullName evidence="2">RCC1 domain-containing protein</fullName>
    </submittedName>
</protein>
<evidence type="ECO:0000313" key="3">
    <source>
        <dbReference type="Proteomes" id="UP001150924"/>
    </source>
</evidence>